<evidence type="ECO:0000256" key="2">
    <source>
        <dbReference type="SAM" id="SignalP"/>
    </source>
</evidence>
<feature type="compositionally biased region" description="Low complexity" evidence="1">
    <location>
        <begin position="536"/>
        <end position="546"/>
    </location>
</feature>
<keyword evidence="4" id="KW-1185">Reference proteome</keyword>
<accession>A0AAD9LDS5</accession>
<dbReference type="EMBL" id="JAHBMH010000073">
    <property type="protein sequence ID" value="KAK1932720.1"/>
    <property type="molecule type" value="Genomic_DNA"/>
</dbReference>
<comment type="caution">
    <text evidence="3">The sequence shown here is derived from an EMBL/GenBank/DDBJ whole genome shotgun (WGS) entry which is preliminary data.</text>
</comment>
<evidence type="ECO:0000313" key="4">
    <source>
        <dbReference type="Proteomes" id="UP001195914"/>
    </source>
</evidence>
<organism evidence="3 4">
    <name type="scientific">Babesia divergens</name>
    <dbReference type="NCBI Taxonomy" id="32595"/>
    <lineage>
        <taxon>Eukaryota</taxon>
        <taxon>Sar</taxon>
        <taxon>Alveolata</taxon>
        <taxon>Apicomplexa</taxon>
        <taxon>Aconoidasida</taxon>
        <taxon>Piroplasmida</taxon>
        <taxon>Babesiidae</taxon>
        <taxon>Babesia</taxon>
    </lineage>
</organism>
<reference evidence="3" key="1">
    <citation type="journal article" date="2014" name="Nucleic Acids Res.">
        <title>The evolutionary dynamics of variant antigen genes in Babesia reveal a history of genomic innovation underlying host-parasite interaction.</title>
        <authorList>
            <person name="Jackson A.P."/>
            <person name="Otto T.D."/>
            <person name="Darby A."/>
            <person name="Ramaprasad A."/>
            <person name="Xia D."/>
            <person name="Echaide I.E."/>
            <person name="Farber M."/>
            <person name="Gahlot S."/>
            <person name="Gamble J."/>
            <person name="Gupta D."/>
            <person name="Gupta Y."/>
            <person name="Jackson L."/>
            <person name="Malandrin L."/>
            <person name="Malas T.B."/>
            <person name="Moussa E."/>
            <person name="Nair M."/>
            <person name="Reid A.J."/>
            <person name="Sanders M."/>
            <person name="Sharma J."/>
            <person name="Tracey A."/>
            <person name="Quail M.A."/>
            <person name="Weir W."/>
            <person name="Wastling J.M."/>
            <person name="Hall N."/>
            <person name="Willadsen P."/>
            <person name="Lingelbach K."/>
            <person name="Shiels B."/>
            <person name="Tait A."/>
            <person name="Berriman M."/>
            <person name="Allred D.R."/>
            <person name="Pain A."/>
        </authorList>
    </citation>
    <scope>NUCLEOTIDE SEQUENCE</scope>
    <source>
        <strain evidence="3">1802A</strain>
    </source>
</reference>
<keyword evidence="2" id="KW-0732">Signal</keyword>
<sequence>MERAGIMRLVALGCLALGLVGHAASCNDIMERLVADKPASLKDALEFLGKLKDSTKKTNVIEKLETKVKEFVNADDLPGNGIQKNVNDVLETISQFRSELLKEPNSYEIYSDLQDSDDAVDKYVTTLINWLPILHSELYYLYFQTGTECTLIDGGWWNNRRKSDAEGQAYLFTWLTLQKSGVPAIVKGFTREELKENPVRIRLAEKTGIRFYEGGPLSYSQYGLLFHRSVWDDSNLANAIMFLQEFCALVKDEKSKAQLSSLKYDGLPAICEEITNGLKAVTDNLWPLYSPISSEEADDDAGNINQQRSRLQNIYKGRLIVDAFPKYVAWIVKNIPGVLASLDEMTKTSWNTEQLSNATMAGPFKYGFVFKDDKWGDSLYLRRDKELVKLFDSELGSGTLNKLLKYLSPESSPAQPKISPKEPAPTQPEAQDERQREVAEEPSTGLKPTGATEASGPSLPEASNKVVVPGSVILEPESPQPDPSSGESRSDTGSAGPSAQPMNPSTLVQHPDPATVVSTRETNGGHTSNDVKSPADDAAPAPKKPSFALVPTVRGLAMVGFLVAMC</sequence>
<dbReference type="AlphaFoldDB" id="A0AAD9LDS5"/>
<feature type="signal peptide" evidence="2">
    <location>
        <begin position="1"/>
        <end position="25"/>
    </location>
</feature>
<feature type="region of interest" description="Disordered" evidence="1">
    <location>
        <begin position="410"/>
        <end position="546"/>
    </location>
</feature>
<evidence type="ECO:0000256" key="1">
    <source>
        <dbReference type="SAM" id="MobiDB-lite"/>
    </source>
</evidence>
<proteinExistence type="predicted"/>
<reference evidence="3" key="2">
    <citation type="submission" date="2021-05" db="EMBL/GenBank/DDBJ databases">
        <authorList>
            <person name="Pain A."/>
        </authorList>
    </citation>
    <scope>NUCLEOTIDE SEQUENCE</scope>
    <source>
        <strain evidence="3">1802A</strain>
    </source>
</reference>
<feature type="chain" id="PRO_5042114545" evidence="2">
    <location>
        <begin position="26"/>
        <end position="566"/>
    </location>
</feature>
<gene>
    <name evidence="3" type="ORF">X943_000492</name>
</gene>
<name>A0AAD9LDS5_BABDI</name>
<protein>
    <submittedName>
        <fullName evidence="3">Secreted antigen 1</fullName>
    </submittedName>
</protein>
<feature type="compositionally biased region" description="Polar residues" evidence="1">
    <location>
        <begin position="516"/>
        <end position="531"/>
    </location>
</feature>
<feature type="compositionally biased region" description="Polar residues" evidence="1">
    <location>
        <begin position="483"/>
        <end position="508"/>
    </location>
</feature>
<dbReference type="Proteomes" id="UP001195914">
    <property type="component" value="Unassembled WGS sequence"/>
</dbReference>
<evidence type="ECO:0000313" key="3">
    <source>
        <dbReference type="EMBL" id="KAK1932720.1"/>
    </source>
</evidence>